<dbReference type="Proteomes" id="UP000828390">
    <property type="component" value="Unassembled WGS sequence"/>
</dbReference>
<protein>
    <submittedName>
        <fullName evidence="2">Uncharacterized protein</fullName>
    </submittedName>
</protein>
<accession>A0A9D4LV83</accession>
<gene>
    <name evidence="2" type="ORF">DPMN_027395</name>
</gene>
<reference evidence="2" key="1">
    <citation type="journal article" date="2019" name="bioRxiv">
        <title>The Genome of the Zebra Mussel, Dreissena polymorpha: A Resource for Invasive Species Research.</title>
        <authorList>
            <person name="McCartney M.A."/>
            <person name="Auch B."/>
            <person name="Kono T."/>
            <person name="Mallez S."/>
            <person name="Zhang Y."/>
            <person name="Obille A."/>
            <person name="Becker A."/>
            <person name="Abrahante J.E."/>
            <person name="Garbe J."/>
            <person name="Badalamenti J.P."/>
            <person name="Herman A."/>
            <person name="Mangelson H."/>
            <person name="Liachko I."/>
            <person name="Sullivan S."/>
            <person name="Sone E.D."/>
            <person name="Koren S."/>
            <person name="Silverstein K.A.T."/>
            <person name="Beckman K.B."/>
            <person name="Gohl D.M."/>
        </authorList>
    </citation>
    <scope>NUCLEOTIDE SEQUENCE</scope>
    <source>
        <strain evidence="2">Duluth1</strain>
        <tissue evidence="2">Whole animal</tissue>
    </source>
</reference>
<dbReference type="AlphaFoldDB" id="A0A9D4LV83"/>
<evidence type="ECO:0000256" key="1">
    <source>
        <dbReference type="SAM" id="MobiDB-lite"/>
    </source>
</evidence>
<proteinExistence type="predicted"/>
<reference evidence="2" key="2">
    <citation type="submission" date="2020-11" db="EMBL/GenBank/DDBJ databases">
        <authorList>
            <person name="McCartney M.A."/>
            <person name="Auch B."/>
            <person name="Kono T."/>
            <person name="Mallez S."/>
            <person name="Becker A."/>
            <person name="Gohl D.M."/>
            <person name="Silverstein K.A.T."/>
            <person name="Koren S."/>
            <person name="Bechman K.B."/>
            <person name="Herman A."/>
            <person name="Abrahante J.E."/>
            <person name="Garbe J."/>
        </authorList>
    </citation>
    <scope>NUCLEOTIDE SEQUENCE</scope>
    <source>
        <strain evidence="2">Duluth1</strain>
        <tissue evidence="2">Whole animal</tissue>
    </source>
</reference>
<feature type="region of interest" description="Disordered" evidence="1">
    <location>
        <begin position="1"/>
        <end position="50"/>
    </location>
</feature>
<organism evidence="2 3">
    <name type="scientific">Dreissena polymorpha</name>
    <name type="common">Zebra mussel</name>
    <name type="synonym">Mytilus polymorpha</name>
    <dbReference type="NCBI Taxonomy" id="45954"/>
    <lineage>
        <taxon>Eukaryota</taxon>
        <taxon>Metazoa</taxon>
        <taxon>Spiralia</taxon>
        <taxon>Lophotrochozoa</taxon>
        <taxon>Mollusca</taxon>
        <taxon>Bivalvia</taxon>
        <taxon>Autobranchia</taxon>
        <taxon>Heteroconchia</taxon>
        <taxon>Euheterodonta</taxon>
        <taxon>Imparidentia</taxon>
        <taxon>Neoheterodontei</taxon>
        <taxon>Myida</taxon>
        <taxon>Dreissenoidea</taxon>
        <taxon>Dreissenidae</taxon>
        <taxon>Dreissena</taxon>
    </lineage>
</organism>
<dbReference type="EMBL" id="JAIWYP010000002">
    <property type="protein sequence ID" value="KAH3864378.1"/>
    <property type="molecule type" value="Genomic_DNA"/>
</dbReference>
<feature type="compositionally biased region" description="Polar residues" evidence="1">
    <location>
        <begin position="1"/>
        <end position="22"/>
    </location>
</feature>
<name>A0A9D4LV83_DREPO</name>
<sequence length="69" mass="7940">MFACQSPQTHQRRPSSLESTSDCWKAAGSTGPQSLWKWRRRRSPYTPPDAPRNICPQCRPELNVHNTCK</sequence>
<keyword evidence="3" id="KW-1185">Reference proteome</keyword>
<evidence type="ECO:0000313" key="3">
    <source>
        <dbReference type="Proteomes" id="UP000828390"/>
    </source>
</evidence>
<comment type="caution">
    <text evidence="2">The sequence shown here is derived from an EMBL/GenBank/DDBJ whole genome shotgun (WGS) entry which is preliminary data.</text>
</comment>
<evidence type="ECO:0000313" key="2">
    <source>
        <dbReference type="EMBL" id="KAH3864378.1"/>
    </source>
</evidence>